<feature type="compositionally biased region" description="Polar residues" evidence="3">
    <location>
        <begin position="290"/>
        <end position="305"/>
    </location>
</feature>
<protein>
    <submittedName>
        <fullName evidence="4">Protein phosphatase 1 regulatory subunit 42</fullName>
    </submittedName>
</protein>
<accession>A0AAV4NTL2</accession>
<dbReference type="SMART" id="SM00365">
    <property type="entry name" value="LRR_SD22"/>
    <property type="match status" value="4"/>
</dbReference>
<dbReference type="SUPFAM" id="SSF52058">
    <property type="entry name" value="L domain-like"/>
    <property type="match status" value="1"/>
</dbReference>
<comment type="caution">
    <text evidence="4">The sequence shown here is derived from an EMBL/GenBank/DDBJ whole genome shotgun (WGS) entry which is preliminary data.</text>
</comment>
<name>A0AAV4NTL2_9ARAC</name>
<reference evidence="4 5" key="1">
    <citation type="submission" date="2021-06" db="EMBL/GenBank/DDBJ databases">
        <title>Caerostris darwini draft genome.</title>
        <authorList>
            <person name="Kono N."/>
            <person name="Arakawa K."/>
        </authorList>
    </citation>
    <scope>NUCLEOTIDE SEQUENCE [LARGE SCALE GENOMIC DNA]</scope>
</reference>
<evidence type="ECO:0000256" key="3">
    <source>
        <dbReference type="SAM" id="MobiDB-lite"/>
    </source>
</evidence>
<dbReference type="InterPro" id="IPR032675">
    <property type="entry name" value="LRR_dom_sf"/>
</dbReference>
<evidence type="ECO:0000256" key="2">
    <source>
        <dbReference type="ARBA" id="ARBA00022737"/>
    </source>
</evidence>
<dbReference type="EMBL" id="BPLQ01001960">
    <property type="protein sequence ID" value="GIX87063.1"/>
    <property type="molecule type" value="Genomic_DNA"/>
</dbReference>
<dbReference type="InterPro" id="IPR001611">
    <property type="entry name" value="Leu-rich_rpt"/>
</dbReference>
<evidence type="ECO:0000313" key="4">
    <source>
        <dbReference type="EMBL" id="GIX87063.1"/>
    </source>
</evidence>
<keyword evidence="5" id="KW-1185">Reference proteome</keyword>
<dbReference type="PANTHER" id="PTHR46652">
    <property type="entry name" value="LEUCINE-RICH REPEAT AND IQ DOMAIN-CONTAINING PROTEIN 1-RELATED"/>
    <property type="match status" value="1"/>
</dbReference>
<keyword evidence="2" id="KW-0677">Repeat</keyword>
<evidence type="ECO:0000313" key="5">
    <source>
        <dbReference type="Proteomes" id="UP001054837"/>
    </source>
</evidence>
<keyword evidence="1" id="KW-0433">Leucine-rich repeat</keyword>
<sequence>MEKQLLKSWKKGNKLVTSKEKKRMKINKELIHRCSSKNLLPIQQSDGLMDRITHLYLQEQHIKKIENLDTCRNLRALYLYDNKIETIENLEDLVHLTFLYLHKNAISCIENMDTLSQLTVLNLSHNCISRLEGLNSLLELRELYLQYQNLPEGQSFEFDPGTITCIGESLRVLNVSGNRLKSFMPLRPLEHLEHFTAEENEVCDLQEVVDVFENWKYARIVKISGNPVCALRKYRDNVVVSCLELEELDGKVVSQPYRNFLLNWKQCQTLQSRKKESYAVLKPFLEAQIKNKQLSPPRNPRSSSVAPKPDRSGSSASSSQSETSVSSKNRSKSAQRTRSLQEVPLKLMKKLTKNR</sequence>
<dbReference type="InterPro" id="IPR050836">
    <property type="entry name" value="SDS22/Internalin_LRR"/>
</dbReference>
<dbReference type="PROSITE" id="PS51450">
    <property type="entry name" value="LRR"/>
    <property type="match status" value="4"/>
</dbReference>
<dbReference type="Gene3D" id="3.80.10.10">
    <property type="entry name" value="Ribonuclease Inhibitor"/>
    <property type="match status" value="2"/>
</dbReference>
<evidence type="ECO:0000256" key="1">
    <source>
        <dbReference type="ARBA" id="ARBA00022614"/>
    </source>
</evidence>
<dbReference type="AlphaFoldDB" id="A0AAV4NTL2"/>
<proteinExistence type="predicted"/>
<dbReference type="Pfam" id="PF12799">
    <property type="entry name" value="LRR_4"/>
    <property type="match status" value="1"/>
</dbReference>
<feature type="compositionally biased region" description="Low complexity" evidence="3">
    <location>
        <begin position="312"/>
        <end position="327"/>
    </location>
</feature>
<dbReference type="PANTHER" id="PTHR46652:SF3">
    <property type="entry name" value="LEUCINE-RICH REPEAT-CONTAINING PROTEIN 9"/>
    <property type="match status" value="1"/>
</dbReference>
<gene>
    <name evidence="4" type="primary">ppp1r42</name>
    <name evidence="4" type="ORF">CDAR_317241</name>
</gene>
<dbReference type="Proteomes" id="UP001054837">
    <property type="component" value="Unassembled WGS sequence"/>
</dbReference>
<feature type="region of interest" description="Disordered" evidence="3">
    <location>
        <begin position="290"/>
        <end position="355"/>
    </location>
</feature>
<organism evidence="4 5">
    <name type="scientific">Caerostris darwini</name>
    <dbReference type="NCBI Taxonomy" id="1538125"/>
    <lineage>
        <taxon>Eukaryota</taxon>
        <taxon>Metazoa</taxon>
        <taxon>Ecdysozoa</taxon>
        <taxon>Arthropoda</taxon>
        <taxon>Chelicerata</taxon>
        <taxon>Arachnida</taxon>
        <taxon>Araneae</taxon>
        <taxon>Araneomorphae</taxon>
        <taxon>Entelegynae</taxon>
        <taxon>Araneoidea</taxon>
        <taxon>Araneidae</taxon>
        <taxon>Caerostris</taxon>
    </lineage>
</organism>
<dbReference type="InterPro" id="IPR025875">
    <property type="entry name" value="Leu-rich_rpt_4"/>
</dbReference>
<dbReference type="CDD" id="cd21340">
    <property type="entry name" value="PPP1R42"/>
    <property type="match status" value="1"/>
</dbReference>